<accession>A0A1D8NNS5</accession>
<keyword evidence="3" id="KW-0551">Lipid droplet</keyword>
<reference evidence="7 9" key="2">
    <citation type="submission" date="2018-07" db="EMBL/GenBank/DDBJ databases">
        <title>Draft Genome Assemblies for Five Robust Yarrowia lipolytica Strains Exhibiting High Lipid Production and Pentose Sugar Utilization and Sugar Alcohol Secretion from Undetoxified Lignocellulosic Biomass Hydrolysates.</title>
        <authorList>
            <consortium name="DOE Joint Genome Institute"/>
            <person name="Walker C."/>
            <person name="Ryu S."/>
            <person name="Na H."/>
            <person name="Zane M."/>
            <person name="LaButti K."/>
            <person name="Lipzen A."/>
            <person name="Haridas S."/>
            <person name="Barry K."/>
            <person name="Grigoriev I.V."/>
            <person name="Quarterman J."/>
            <person name="Slininger P."/>
            <person name="Dien B."/>
            <person name="Trinh C.T."/>
        </authorList>
    </citation>
    <scope>NUCLEOTIDE SEQUENCE [LARGE SCALE GENOMIC DNA]</scope>
    <source>
        <strain evidence="7 9">YB392</strain>
    </source>
</reference>
<evidence type="ECO:0000256" key="3">
    <source>
        <dbReference type="ARBA" id="ARBA00022677"/>
    </source>
</evidence>
<comment type="subcellular location">
    <subcellularLocation>
        <location evidence="1">Lipid droplet</location>
    </subcellularLocation>
</comment>
<protein>
    <recommendedName>
        <fullName evidence="10">AB hydrolase-1 domain-containing protein</fullName>
    </recommendedName>
</protein>
<reference evidence="6 8" key="1">
    <citation type="journal article" date="2016" name="PLoS ONE">
        <title>Sequence Assembly of Yarrowia lipolytica Strain W29/CLIB89 Shows Transposable Element Diversity.</title>
        <authorList>
            <person name="Magnan C."/>
            <person name="Yu J."/>
            <person name="Chang I."/>
            <person name="Jahn E."/>
            <person name="Kanomata Y."/>
            <person name="Wu J."/>
            <person name="Zeller M."/>
            <person name="Oakes M."/>
            <person name="Baldi P."/>
            <person name="Sandmeyer S."/>
        </authorList>
    </citation>
    <scope>NUCLEOTIDE SEQUENCE [LARGE SCALE GENOMIC DNA]</scope>
    <source>
        <strain evidence="6">CLIB89</strain>
        <strain evidence="8">CLIB89(W29)</strain>
    </source>
</reference>
<dbReference type="InterPro" id="IPR019363">
    <property type="entry name" value="LDAH"/>
</dbReference>
<name>A0A1D8NNS5_YARLL</name>
<dbReference type="Proteomes" id="UP000182444">
    <property type="component" value="Chromosome 1F"/>
</dbReference>
<evidence type="ECO:0000313" key="8">
    <source>
        <dbReference type="Proteomes" id="UP000182444"/>
    </source>
</evidence>
<evidence type="ECO:0000313" key="9">
    <source>
        <dbReference type="Proteomes" id="UP000256601"/>
    </source>
</evidence>
<keyword evidence="4" id="KW-0378">Hydrolase</keyword>
<evidence type="ECO:0000256" key="4">
    <source>
        <dbReference type="ARBA" id="ARBA00022801"/>
    </source>
</evidence>
<dbReference type="PANTHER" id="PTHR13390:SF0">
    <property type="entry name" value="LIPID DROPLET-ASSOCIATED HYDROLASE"/>
    <property type="match status" value="1"/>
</dbReference>
<sequence length="410" mass="45674">MATVRVLRNFINPVSAIGIFKQGLEGGLSKEQQPLEAPKPACLPQGYSEIMDTAVYRIAPKKKSSKGPAPLVFFIPGNPGISEYYTVFLQHLAEMYPTYEFVCPSYRGYSTFNPASFKEDLYSLQDQIDNKVKILRHVVAESKCETCTFDGYESDDTLADSFATPPSSRRSSIDSLDSMDSMGSISSGETLLGSISESETEGRPVILMGHSLGGWLVQRVAVAVANDPQIDLQLVCLMTPTLKELAKSSTGQKLKTLAKQYPVPGGVLARGLQVAQKVSPLWTRVEQQFLSDALPPHIVQATRGFVSQPSIIRQWIEMGKEELVAIGTDCNDVVDFWHNNGKFKIWGFFAHQDQFVDDETRQDIFNEWGHLNHVTFDVGAEEIIHGFCIHHNQEVAQLTKQQFDQLPLHF</sequence>
<evidence type="ECO:0000313" key="7">
    <source>
        <dbReference type="EMBL" id="RDW25417.1"/>
    </source>
</evidence>
<dbReference type="VEuPathDB" id="FungiDB:YALI0_F16731g"/>
<dbReference type="Proteomes" id="UP000256601">
    <property type="component" value="Unassembled WGS sequence"/>
</dbReference>
<evidence type="ECO:0000313" key="6">
    <source>
        <dbReference type="EMBL" id="AOW07282.1"/>
    </source>
</evidence>
<dbReference type="EMBL" id="KZ859003">
    <property type="protein sequence ID" value="RDW25417.1"/>
    <property type="molecule type" value="Genomic_DNA"/>
</dbReference>
<dbReference type="EMBL" id="CP017558">
    <property type="protein sequence ID" value="AOW07282.1"/>
    <property type="molecule type" value="Genomic_DNA"/>
</dbReference>
<dbReference type="GO" id="GO:0005811">
    <property type="term" value="C:lipid droplet"/>
    <property type="evidence" value="ECO:0007669"/>
    <property type="project" value="UniProtKB-SubCell"/>
</dbReference>
<dbReference type="SUPFAM" id="SSF53474">
    <property type="entry name" value="alpha/beta-Hydrolases"/>
    <property type="match status" value="1"/>
</dbReference>
<dbReference type="PANTHER" id="PTHR13390">
    <property type="entry name" value="LIPASE"/>
    <property type="match status" value="1"/>
</dbReference>
<gene>
    <name evidence="7" type="ORF">B0I71DRAFT_132655</name>
    <name evidence="6" type="ORF">YALI1_F22376g</name>
</gene>
<evidence type="ECO:0000256" key="5">
    <source>
        <dbReference type="SAM" id="MobiDB-lite"/>
    </source>
</evidence>
<dbReference type="eggNOG" id="KOG3975">
    <property type="taxonomic scope" value="Eukaryota"/>
</dbReference>
<dbReference type="InterPro" id="IPR029058">
    <property type="entry name" value="AB_hydrolase_fold"/>
</dbReference>
<dbReference type="AlphaFoldDB" id="A0A1D8NNS5"/>
<feature type="region of interest" description="Disordered" evidence="5">
    <location>
        <begin position="160"/>
        <end position="180"/>
    </location>
</feature>
<dbReference type="OrthoDB" id="448051at2759"/>
<comment type="similarity">
    <text evidence="2">Belongs to the AB hydrolase superfamily. LDAH family.</text>
</comment>
<evidence type="ECO:0000256" key="2">
    <source>
        <dbReference type="ARBA" id="ARBA00008300"/>
    </source>
</evidence>
<evidence type="ECO:0008006" key="10">
    <source>
        <dbReference type="Google" id="ProtNLM"/>
    </source>
</evidence>
<organism evidence="6 8">
    <name type="scientific">Yarrowia lipolytica</name>
    <name type="common">Candida lipolytica</name>
    <dbReference type="NCBI Taxonomy" id="4952"/>
    <lineage>
        <taxon>Eukaryota</taxon>
        <taxon>Fungi</taxon>
        <taxon>Dikarya</taxon>
        <taxon>Ascomycota</taxon>
        <taxon>Saccharomycotina</taxon>
        <taxon>Dipodascomycetes</taxon>
        <taxon>Dipodascales</taxon>
        <taxon>Dipodascales incertae sedis</taxon>
        <taxon>Yarrowia</taxon>
    </lineage>
</organism>
<dbReference type="GO" id="GO:0016298">
    <property type="term" value="F:lipase activity"/>
    <property type="evidence" value="ECO:0007669"/>
    <property type="project" value="InterPro"/>
</dbReference>
<proteinExistence type="inferred from homology"/>
<dbReference type="Pfam" id="PF10230">
    <property type="entry name" value="LIDHydrolase"/>
    <property type="match status" value="2"/>
</dbReference>
<dbReference type="KEGG" id="yli:2907989"/>
<evidence type="ECO:0000256" key="1">
    <source>
        <dbReference type="ARBA" id="ARBA00004502"/>
    </source>
</evidence>
<dbReference type="Gene3D" id="3.40.50.1820">
    <property type="entry name" value="alpha/beta hydrolase"/>
    <property type="match status" value="1"/>
</dbReference>
<dbReference type="GO" id="GO:0019915">
    <property type="term" value="P:lipid storage"/>
    <property type="evidence" value="ECO:0007669"/>
    <property type="project" value="InterPro"/>
</dbReference>
<dbReference type="VEuPathDB" id="FungiDB:YALI1_F22376g"/>
<feature type="compositionally biased region" description="Low complexity" evidence="5">
    <location>
        <begin position="167"/>
        <end position="180"/>
    </location>
</feature>